<dbReference type="AlphaFoldDB" id="A0A4R6X810"/>
<dbReference type="RefSeq" id="WP_133559853.1">
    <property type="nucleotide sequence ID" value="NZ_SNZA01000001.1"/>
</dbReference>
<name>A0A4R6X810_9GAMM</name>
<evidence type="ECO:0000313" key="1">
    <source>
        <dbReference type="EMBL" id="TDR15225.1"/>
    </source>
</evidence>
<accession>A0A4R6X810</accession>
<gene>
    <name evidence="1" type="ORF">C8D85_0585</name>
</gene>
<comment type="caution">
    <text evidence="1">The sequence shown here is derived from an EMBL/GenBank/DDBJ whole genome shotgun (WGS) entry which is preliminary data.</text>
</comment>
<evidence type="ECO:0000313" key="2">
    <source>
        <dbReference type="Proteomes" id="UP000295729"/>
    </source>
</evidence>
<evidence type="ECO:0008006" key="3">
    <source>
        <dbReference type="Google" id="ProtNLM"/>
    </source>
</evidence>
<keyword evidence="2" id="KW-1185">Reference proteome</keyword>
<organism evidence="1 2">
    <name type="scientific">Marinomonas communis</name>
    <dbReference type="NCBI Taxonomy" id="28254"/>
    <lineage>
        <taxon>Bacteria</taxon>
        <taxon>Pseudomonadati</taxon>
        <taxon>Pseudomonadota</taxon>
        <taxon>Gammaproteobacteria</taxon>
        <taxon>Oceanospirillales</taxon>
        <taxon>Oceanospirillaceae</taxon>
        <taxon>Marinomonas</taxon>
    </lineage>
</organism>
<protein>
    <recommendedName>
        <fullName evidence="3">Elongation factor P hydroxylase</fullName>
    </recommendedName>
</protein>
<proteinExistence type="predicted"/>
<sequence length="180" mass="21163">MNARFLEKTFYDVFFSTYQTVLKGGFDEPFYLACDESGVSQIQYRYDYASSALHEVSHWCVAGEERRQQDDFGYWYAEDGRTLAQQKEFEKFEVQPQAYECLFHWSCGMKFDVSVDNLALPDYDPSPFRDAVLNRVNELIENGLPDRVSLFAQALFARHYQSSESLVIPHLRECYENYCR</sequence>
<dbReference type="Pfam" id="PF04315">
    <property type="entry name" value="EpmC"/>
    <property type="match status" value="1"/>
</dbReference>
<dbReference type="EMBL" id="SNZA01000001">
    <property type="protein sequence ID" value="TDR15225.1"/>
    <property type="molecule type" value="Genomic_DNA"/>
</dbReference>
<dbReference type="Proteomes" id="UP000295729">
    <property type="component" value="Unassembled WGS sequence"/>
</dbReference>
<dbReference type="InterPro" id="IPR007411">
    <property type="entry name" value="EpmC"/>
</dbReference>
<reference evidence="1 2" key="1">
    <citation type="submission" date="2019-03" db="EMBL/GenBank/DDBJ databases">
        <title>Genomic Encyclopedia of Type Strains, Phase IV (KMG-IV): sequencing the most valuable type-strain genomes for metagenomic binning, comparative biology and taxonomic classification.</title>
        <authorList>
            <person name="Goeker M."/>
        </authorList>
    </citation>
    <scope>NUCLEOTIDE SEQUENCE [LARGE SCALE GENOMIC DNA]</scope>
    <source>
        <strain evidence="1 2">DSM 5604</strain>
    </source>
</reference>
<dbReference type="OrthoDB" id="5298591at2"/>